<dbReference type="EMBL" id="LUCH01011124">
    <property type="protein sequence ID" value="KAF5395639.1"/>
    <property type="molecule type" value="Genomic_DNA"/>
</dbReference>
<proteinExistence type="predicted"/>
<name>A0A8J4T3P6_9TREM</name>
<feature type="transmembrane region" description="Helical" evidence="1">
    <location>
        <begin position="176"/>
        <end position="196"/>
    </location>
</feature>
<dbReference type="OrthoDB" id="10493562at2759"/>
<sequence length="286" mass="33784">MQIAVDLTNNFLNISTRFLRTPIPYMTTWNKVVCHFLLPKTFTWILAAIRGQLNMFLSAFLFIKLLFPFMNIQHKCRRFFGLLNIAAIFSTFASALPNLFEMTYDLELGECRPCQLEEKGWSKRTENLIRLLILFNVTHNFVVPMFVSIYFYQRLARGYRRTTSSKQSTKYRELRLLWFFDTGLFITCHLMTYMASIFGRYFEWIDFHPNASAFELTMFCSGLYSTLCPMVSLFGRKTYRKGFEDLLRSCFSLFASKAEQKHSDQMESVPMSRHAVLYRVKKRSHV</sequence>
<dbReference type="SUPFAM" id="SSF81321">
    <property type="entry name" value="Family A G protein-coupled receptor-like"/>
    <property type="match status" value="1"/>
</dbReference>
<feature type="transmembrane region" description="Helical" evidence="1">
    <location>
        <begin position="79"/>
        <end position="100"/>
    </location>
</feature>
<keyword evidence="3" id="KW-1185">Reference proteome</keyword>
<keyword evidence="1" id="KW-1133">Transmembrane helix</keyword>
<feature type="transmembrane region" description="Helical" evidence="1">
    <location>
        <begin position="128"/>
        <end position="152"/>
    </location>
</feature>
<keyword evidence="1" id="KW-0812">Transmembrane</keyword>
<comment type="caution">
    <text evidence="2">The sequence shown here is derived from an EMBL/GenBank/DDBJ whole genome shotgun (WGS) entry which is preliminary data.</text>
</comment>
<evidence type="ECO:0008006" key="4">
    <source>
        <dbReference type="Google" id="ProtNLM"/>
    </source>
</evidence>
<evidence type="ECO:0000313" key="2">
    <source>
        <dbReference type="EMBL" id="KAF5395639.1"/>
    </source>
</evidence>
<accession>A0A8J4T3P6</accession>
<feature type="transmembrane region" description="Helical" evidence="1">
    <location>
        <begin position="216"/>
        <end position="234"/>
    </location>
</feature>
<organism evidence="2 3">
    <name type="scientific">Paragonimus heterotremus</name>
    <dbReference type="NCBI Taxonomy" id="100268"/>
    <lineage>
        <taxon>Eukaryota</taxon>
        <taxon>Metazoa</taxon>
        <taxon>Spiralia</taxon>
        <taxon>Lophotrochozoa</taxon>
        <taxon>Platyhelminthes</taxon>
        <taxon>Trematoda</taxon>
        <taxon>Digenea</taxon>
        <taxon>Plagiorchiida</taxon>
        <taxon>Troglotremata</taxon>
        <taxon>Troglotrematidae</taxon>
        <taxon>Paragonimus</taxon>
    </lineage>
</organism>
<evidence type="ECO:0000256" key="1">
    <source>
        <dbReference type="SAM" id="Phobius"/>
    </source>
</evidence>
<dbReference type="Gene3D" id="1.20.1070.10">
    <property type="entry name" value="Rhodopsin 7-helix transmembrane proteins"/>
    <property type="match status" value="1"/>
</dbReference>
<protein>
    <recommendedName>
        <fullName evidence="4">G-protein coupled receptors family 1 profile domain-containing protein</fullName>
    </recommendedName>
</protein>
<dbReference type="AlphaFoldDB" id="A0A8J4T3P6"/>
<dbReference type="Proteomes" id="UP000748531">
    <property type="component" value="Unassembled WGS sequence"/>
</dbReference>
<evidence type="ECO:0000313" key="3">
    <source>
        <dbReference type="Proteomes" id="UP000748531"/>
    </source>
</evidence>
<reference evidence="2" key="1">
    <citation type="submission" date="2019-05" db="EMBL/GenBank/DDBJ databases">
        <title>Annotation for the trematode Paragonimus heterotremus.</title>
        <authorList>
            <person name="Choi Y.-J."/>
        </authorList>
    </citation>
    <scope>NUCLEOTIDE SEQUENCE</scope>
    <source>
        <strain evidence="2">LC</strain>
    </source>
</reference>
<keyword evidence="1" id="KW-0472">Membrane</keyword>
<gene>
    <name evidence="2" type="ORF">PHET_11845</name>
</gene>
<feature type="transmembrane region" description="Helical" evidence="1">
    <location>
        <begin position="42"/>
        <end position="67"/>
    </location>
</feature>